<gene>
    <name evidence="11" type="ORF">ACFPK0_06075</name>
</gene>
<feature type="domain" description="TonB-dependent receptor-like beta-barrel" evidence="9">
    <location>
        <begin position="495"/>
        <end position="960"/>
    </location>
</feature>
<evidence type="ECO:0000256" key="3">
    <source>
        <dbReference type="ARBA" id="ARBA00023077"/>
    </source>
</evidence>
<evidence type="ECO:0000256" key="7">
    <source>
        <dbReference type="SAM" id="MobiDB-lite"/>
    </source>
</evidence>
<dbReference type="RefSeq" id="WP_056081053.1">
    <property type="nucleotide sequence ID" value="NZ_JALBWS010000014.1"/>
</dbReference>
<evidence type="ECO:0000256" key="5">
    <source>
        <dbReference type="ARBA" id="ARBA00023237"/>
    </source>
</evidence>
<dbReference type="InterPro" id="IPR010917">
    <property type="entry name" value="TonB_rcpt_CS"/>
</dbReference>
<feature type="domain" description="TonB-dependent receptor plug" evidence="10">
    <location>
        <begin position="87"/>
        <end position="194"/>
    </location>
</feature>
<dbReference type="SUPFAM" id="SSF56935">
    <property type="entry name" value="Porins"/>
    <property type="match status" value="1"/>
</dbReference>
<organism evidence="11 12">
    <name type="scientific">Rhodanobacter ginsenosidimutans</name>
    <dbReference type="NCBI Taxonomy" id="490571"/>
    <lineage>
        <taxon>Bacteria</taxon>
        <taxon>Pseudomonadati</taxon>
        <taxon>Pseudomonadota</taxon>
        <taxon>Gammaproteobacteria</taxon>
        <taxon>Lysobacterales</taxon>
        <taxon>Rhodanobacteraceae</taxon>
        <taxon>Rhodanobacter</taxon>
    </lineage>
</organism>
<dbReference type="Gene3D" id="2.40.170.20">
    <property type="entry name" value="TonB-dependent receptor, beta-barrel domain"/>
    <property type="match status" value="1"/>
</dbReference>
<dbReference type="InterPro" id="IPR010104">
    <property type="entry name" value="TonB_rcpt_bac"/>
</dbReference>
<name>A0ABW0JTV1_9GAMM</name>
<comment type="caution">
    <text evidence="11">The sequence shown here is derived from an EMBL/GenBank/DDBJ whole genome shotgun (WGS) entry which is preliminary data.</text>
</comment>
<sequence>MENIYLKAALAQALGLALLGTASGAIAATASAAARQEVPASQVAPSPGAKNGEPVKTQDDKSQATNLGTVTVTSGYLHSLQFATDAKRDATNITDTVFAEDIGKFPDNNIAESLNRIPGVQLSRGVGGQGMQVSIRGLGPSFTRVTLDGGSVATAYTDRNQQNQDREINLNLFPTEFFSQLAVSKTPVASMLEGGISGNVDLRLVRPFDNPGTHLTYNVKEGWNSQGGLYSPSASLIGSWTNADNTFGVVAGVATKHERALETGYETIGWTTPGLTYDQCGLTPPAGTAANTQVSGTTGCNSYGGGNWRIPDIVPITAGAGLVAGQPIDDAFLLQNNPGLTIEQISNSLIPRLSRPLHLTDVRDRKAAVMSLEYRPDVNMHFYLDTLFTKQKRDTDSTDMNLIGRNGTMIPLNEEVDGNGVVTSATFTNAQYFLEASLRHQTTKFWSANPGADIYFGDDADIKLHVQAHVNRSWMYEEVPSILFNSPFTTVQYSNDSGSHPTLSTDVDLNDPASGWSWNRVNIQAERRVTTTKGVGSYLQFGEDDNNLKAGFSFDQQGRQITGYDNSKAWSQVICQGTATGVCDGGPGSAVPQSDIASYLRPGPAGFIAVDYAGIYAASNYRNLLESAPVAGSVFTGATTGGFREKSWAYYIEANATTEVLGRPLRLNAGLRYVTTDQNISGPVTNGSTTEVRSFDSDLSNTLPSFNLAWSVRDNVVLRLAGSRSMTRPNPSYMLPNTNFSDPSAQNASQGNPDLQPYTSDNLDLAGEWYTGGAGYVAVDLFNKEITGFTVNGIRTIPFGELGVSYDSLQPYQQAAIQQRGGPDVATVLVQSQVNADGKLKIRGEEIDWVQPLDWMVDGLGFTANYTHIRQTSSGSGVSAVAVGVAPNLWNGTVYWEKGPVSARVSYNWTDNQISSGANQNGISFARIKTDARGEFDLSASYTFEHLPTSPQITLDATNLTDEPLRSTFQYSNAAYSIYNPGRTITLGVRGTF</sequence>
<dbReference type="Gene3D" id="2.170.130.10">
    <property type="entry name" value="TonB-dependent receptor, plug domain"/>
    <property type="match status" value="1"/>
</dbReference>
<evidence type="ECO:0000256" key="4">
    <source>
        <dbReference type="ARBA" id="ARBA00023136"/>
    </source>
</evidence>
<dbReference type="InterPro" id="IPR012910">
    <property type="entry name" value="Plug_dom"/>
</dbReference>
<dbReference type="InterPro" id="IPR036942">
    <property type="entry name" value="Beta-barrel_TonB_sf"/>
</dbReference>
<feature type="region of interest" description="Disordered" evidence="7">
    <location>
        <begin position="729"/>
        <end position="758"/>
    </location>
</feature>
<comment type="similarity">
    <text evidence="6">Belongs to the TonB-dependent receptor family.</text>
</comment>
<proteinExistence type="inferred from homology"/>
<feature type="chain" id="PRO_5045063096" evidence="8">
    <location>
        <begin position="28"/>
        <end position="993"/>
    </location>
</feature>
<evidence type="ECO:0000313" key="12">
    <source>
        <dbReference type="Proteomes" id="UP001596018"/>
    </source>
</evidence>
<dbReference type="InterPro" id="IPR000531">
    <property type="entry name" value="Beta-barrel_TonB"/>
</dbReference>
<dbReference type="NCBIfam" id="TIGR01782">
    <property type="entry name" value="TonB-Xanth-Caul"/>
    <property type="match status" value="1"/>
</dbReference>
<keyword evidence="5" id="KW-0998">Cell outer membrane</keyword>
<keyword evidence="3 6" id="KW-0798">TonB box</keyword>
<dbReference type="PROSITE" id="PS01156">
    <property type="entry name" value="TONB_DEPENDENT_REC_2"/>
    <property type="match status" value="1"/>
</dbReference>
<feature type="signal peptide" evidence="8">
    <location>
        <begin position="1"/>
        <end position="27"/>
    </location>
</feature>
<dbReference type="EMBL" id="JBHSMM010000001">
    <property type="protein sequence ID" value="MFC5439578.1"/>
    <property type="molecule type" value="Genomic_DNA"/>
</dbReference>
<feature type="region of interest" description="Disordered" evidence="7">
    <location>
        <begin position="37"/>
        <end position="64"/>
    </location>
</feature>
<keyword evidence="4 6" id="KW-0472">Membrane</keyword>
<dbReference type="Pfam" id="PF07715">
    <property type="entry name" value="Plug"/>
    <property type="match status" value="1"/>
</dbReference>
<keyword evidence="2 8" id="KW-0732">Signal</keyword>
<accession>A0ABW0JTV1</accession>
<evidence type="ECO:0000256" key="8">
    <source>
        <dbReference type="SAM" id="SignalP"/>
    </source>
</evidence>
<keyword evidence="11" id="KW-0675">Receptor</keyword>
<evidence type="ECO:0000256" key="1">
    <source>
        <dbReference type="ARBA" id="ARBA00004442"/>
    </source>
</evidence>
<evidence type="ECO:0000256" key="6">
    <source>
        <dbReference type="RuleBase" id="RU003357"/>
    </source>
</evidence>
<keyword evidence="12" id="KW-1185">Reference proteome</keyword>
<dbReference type="PANTHER" id="PTHR40980:SF3">
    <property type="entry name" value="TONB-DEPENDENT RECEPTOR-LIKE BETA-BARREL DOMAIN-CONTAINING PROTEIN"/>
    <property type="match status" value="1"/>
</dbReference>
<dbReference type="InterPro" id="IPR037066">
    <property type="entry name" value="Plug_dom_sf"/>
</dbReference>
<dbReference type="PANTHER" id="PTHR40980">
    <property type="entry name" value="PLUG DOMAIN-CONTAINING PROTEIN"/>
    <property type="match status" value="1"/>
</dbReference>
<dbReference type="Proteomes" id="UP001596018">
    <property type="component" value="Unassembled WGS sequence"/>
</dbReference>
<evidence type="ECO:0000313" key="11">
    <source>
        <dbReference type="EMBL" id="MFC5439578.1"/>
    </source>
</evidence>
<reference evidence="12" key="1">
    <citation type="journal article" date="2019" name="Int. J. Syst. Evol. Microbiol.">
        <title>The Global Catalogue of Microorganisms (GCM) 10K type strain sequencing project: providing services to taxonomists for standard genome sequencing and annotation.</title>
        <authorList>
            <consortium name="The Broad Institute Genomics Platform"/>
            <consortium name="The Broad Institute Genome Sequencing Center for Infectious Disease"/>
            <person name="Wu L."/>
            <person name="Ma J."/>
        </authorList>
    </citation>
    <scope>NUCLEOTIDE SEQUENCE [LARGE SCALE GENOMIC DNA]</scope>
    <source>
        <strain evidence="12">KACC 12822</strain>
    </source>
</reference>
<evidence type="ECO:0000256" key="2">
    <source>
        <dbReference type="ARBA" id="ARBA00022729"/>
    </source>
</evidence>
<evidence type="ECO:0000259" key="9">
    <source>
        <dbReference type="Pfam" id="PF00593"/>
    </source>
</evidence>
<dbReference type="Pfam" id="PF00593">
    <property type="entry name" value="TonB_dep_Rec_b-barrel"/>
    <property type="match status" value="1"/>
</dbReference>
<protein>
    <submittedName>
        <fullName evidence="11">TonB-dependent receptor</fullName>
    </submittedName>
</protein>
<comment type="subcellular location">
    <subcellularLocation>
        <location evidence="1 6">Cell outer membrane</location>
    </subcellularLocation>
</comment>
<evidence type="ECO:0000259" key="10">
    <source>
        <dbReference type="Pfam" id="PF07715"/>
    </source>
</evidence>